<dbReference type="Pfam" id="PF00392">
    <property type="entry name" value="GntR"/>
    <property type="match status" value="1"/>
</dbReference>
<comment type="caution">
    <text evidence="5">The sequence shown here is derived from an EMBL/GenBank/DDBJ whole genome shotgun (WGS) entry which is preliminary data.</text>
</comment>
<feature type="domain" description="HTH gntR-type" evidence="4">
    <location>
        <begin position="1"/>
        <end position="67"/>
    </location>
</feature>
<organism evidence="5 6">
    <name type="scientific">Oceanitalea stevensii</name>
    <dbReference type="NCBI Taxonomy" id="2763072"/>
    <lineage>
        <taxon>Bacteria</taxon>
        <taxon>Bacillati</taxon>
        <taxon>Actinomycetota</taxon>
        <taxon>Actinomycetes</taxon>
        <taxon>Micrococcales</taxon>
        <taxon>Bogoriellaceae</taxon>
        <taxon>Georgenia</taxon>
    </lineage>
</organism>
<evidence type="ECO:0000256" key="1">
    <source>
        <dbReference type="ARBA" id="ARBA00023015"/>
    </source>
</evidence>
<evidence type="ECO:0000313" key="6">
    <source>
        <dbReference type="Proteomes" id="UP000661894"/>
    </source>
</evidence>
<dbReference type="SUPFAM" id="SSF48008">
    <property type="entry name" value="GntR ligand-binding domain-like"/>
    <property type="match status" value="1"/>
</dbReference>
<dbReference type="CDD" id="cd07377">
    <property type="entry name" value="WHTH_GntR"/>
    <property type="match status" value="1"/>
</dbReference>
<dbReference type="EMBL" id="JACSPO010000003">
    <property type="protein sequence ID" value="MBD8062217.1"/>
    <property type="molecule type" value="Genomic_DNA"/>
</dbReference>
<accession>A0ABR8Z1L4</accession>
<dbReference type="Pfam" id="PF07729">
    <property type="entry name" value="FCD"/>
    <property type="match status" value="1"/>
</dbReference>
<dbReference type="InterPro" id="IPR036388">
    <property type="entry name" value="WH-like_DNA-bd_sf"/>
</dbReference>
<dbReference type="PANTHER" id="PTHR43537">
    <property type="entry name" value="TRANSCRIPTIONAL REGULATOR, GNTR FAMILY"/>
    <property type="match status" value="1"/>
</dbReference>
<dbReference type="Gene3D" id="1.10.10.10">
    <property type="entry name" value="Winged helix-like DNA-binding domain superfamily/Winged helix DNA-binding domain"/>
    <property type="match status" value="1"/>
</dbReference>
<dbReference type="InterPro" id="IPR036390">
    <property type="entry name" value="WH_DNA-bd_sf"/>
</dbReference>
<dbReference type="RefSeq" id="WP_251839338.1">
    <property type="nucleotide sequence ID" value="NZ_JACSPO010000003.1"/>
</dbReference>
<dbReference type="SUPFAM" id="SSF46785">
    <property type="entry name" value="Winged helix' DNA-binding domain"/>
    <property type="match status" value="1"/>
</dbReference>
<dbReference type="InterPro" id="IPR008920">
    <property type="entry name" value="TF_FadR/GntR_C"/>
</dbReference>
<dbReference type="SMART" id="SM00895">
    <property type="entry name" value="FCD"/>
    <property type="match status" value="1"/>
</dbReference>
<gene>
    <name evidence="5" type="ORF">H9624_07760</name>
</gene>
<evidence type="ECO:0000259" key="4">
    <source>
        <dbReference type="PROSITE" id="PS50949"/>
    </source>
</evidence>
<dbReference type="InterPro" id="IPR011711">
    <property type="entry name" value="GntR_C"/>
</dbReference>
<protein>
    <submittedName>
        <fullName evidence="5">FadR family transcriptional regulator</fullName>
    </submittedName>
</protein>
<dbReference type="Proteomes" id="UP000661894">
    <property type="component" value="Unassembled WGS sequence"/>
</dbReference>
<keyword evidence="3" id="KW-0804">Transcription</keyword>
<dbReference type="PANTHER" id="PTHR43537:SF47">
    <property type="entry name" value="REGULATORY PROTEIN GNTR HTH"/>
    <property type="match status" value="1"/>
</dbReference>
<keyword evidence="6" id="KW-1185">Reference proteome</keyword>
<evidence type="ECO:0000256" key="2">
    <source>
        <dbReference type="ARBA" id="ARBA00023125"/>
    </source>
</evidence>
<reference evidence="5 6" key="1">
    <citation type="submission" date="2020-08" db="EMBL/GenBank/DDBJ databases">
        <title>A Genomic Blueprint of the Chicken Gut Microbiome.</title>
        <authorList>
            <person name="Gilroy R."/>
            <person name="Ravi A."/>
            <person name="Getino M."/>
            <person name="Pursley I."/>
            <person name="Horton D.L."/>
            <person name="Alikhan N.-F."/>
            <person name="Baker D."/>
            <person name="Gharbi K."/>
            <person name="Hall N."/>
            <person name="Watson M."/>
            <person name="Adriaenssens E.M."/>
            <person name="Foster-Nyarko E."/>
            <person name="Jarju S."/>
            <person name="Secka A."/>
            <person name="Antonio M."/>
            <person name="Oren A."/>
            <person name="Chaudhuri R."/>
            <person name="La Ragione R.M."/>
            <person name="Hildebrand F."/>
            <person name="Pallen M.J."/>
        </authorList>
    </citation>
    <scope>NUCLEOTIDE SEQUENCE [LARGE SCALE GENOMIC DNA]</scope>
    <source>
        <strain evidence="5 6">Sa1BUA1</strain>
    </source>
</reference>
<keyword evidence="1" id="KW-0805">Transcription regulation</keyword>
<dbReference type="SMART" id="SM00345">
    <property type="entry name" value="HTH_GNTR"/>
    <property type="match status" value="1"/>
</dbReference>
<name>A0ABR8Z1L4_9MICO</name>
<dbReference type="PRINTS" id="PR00035">
    <property type="entry name" value="HTHGNTR"/>
</dbReference>
<dbReference type="PROSITE" id="PS50949">
    <property type="entry name" value="HTH_GNTR"/>
    <property type="match status" value="1"/>
</dbReference>
<sequence length="214" mass="23534">MTDTVTARFHEAIASGEWPVGERIPVEAELMSWVGAGRNTVREAVQSLVQAGLVRREQGRGTFVIARSELATTLTRRATRAHRRDGLELRAALDGAAARIAAQRREAADVAALQQALDARARAWEQADHQVRIAADLALHRAVVAATHNELFTELYDGLVPLYEEVLADDVDEDEDPHADEHERLVHAIVDRRPADAEAAVVDILAPLIDELPR</sequence>
<evidence type="ECO:0000313" key="5">
    <source>
        <dbReference type="EMBL" id="MBD8062217.1"/>
    </source>
</evidence>
<keyword evidence="2" id="KW-0238">DNA-binding</keyword>
<dbReference type="InterPro" id="IPR000524">
    <property type="entry name" value="Tscrpt_reg_HTH_GntR"/>
</dbReference>
<proteinExistence type="predicted"/>
<evidence type="ECO:0000256" key="3">
    <source>
        <dbReference type="ARBA" id="ARBA00023163"/>
    </source>
</evidence>
<dbReference type="Gene3D" id="1.20.120.530">
    <property type="entry name" value="GntR ligand-binding domain-like"/>
    <property type="match status" value="1"/>
</dbReference>